<organism evidence="3 4">
    <name type="scientific">Zwartia hollandica</name>
    <dbReference type="NCBI Taxonomy" id="324606"/>
    <lineage>
        <taxon>Bacteria</taxon>
        <taxon>Pseudomonadati</taxon>
        <taxon>Pseudomonadota</taxon>
        <taxon>Betaproteobacteria</taxon>
        <taxon>Burkholderiales</taxon>
        <taxon>Alcaligenaceae</taxon>
        <taxon>Zwartia</taxon>
    </lineage>
</organism>
<keyword evidence="1" id="KW-0808">Transferase</keyword>
<dbReference type="GO" id="GO:0008168">
    <property type="term" value="F:methyltransferase activity"/>
    <property type="evidence" value="ECO:0007669"/>
    <property type="project" value="UniProtKB-KW"/>
</dbReference>
<evidence type="ECO:0000259" key="2">
    <source>
        <dbReference type="Pfam" id="PF13649"/>
    </source>
</evidence>
<name>A0A953T296_9BURK</name>
<evidence type="ECO:0000256" key="1">
    <source>
        <dbReference type="ARBA" id="ARBA00022679"/>
    </source>
</evidence>
<feature type="domain" description="Methyltransferase" evidence="2">
    <location>
        <begin position="43"/>
        <end position="137"/>
    </location>
</feature>
<reference evidence="3" key="1">
    <citation type="submission" date="2021-07" db="EMBL/GenBank/DDBJ databases">
        <title>New genus and species of the family Alcaligenaceae.</title>
        <authorList>
            <person name="Hahn M.W."/>
        </authorList>
    </citation>
    <scope>NUCLEOTIDE SEQUENCE</scope>
    <source>
        <strain evidence="3">LF4-65</strain>
    </source>
</reference>
<dbReference type="GO" id="GO:0032259">
    <property type="term" value="P:methylation"/>
    <property type="evidence" value="ECO:0007669"/>
    <property type="project" value="UniProtKB-KW"/>
</dbReference>
<accession>A0A953T296</accession>
<dbReference type="SUPFAM" id="SSF53335">
    <property type="entry name" value="S-adenosyl-L-methionine-dependent methyltransferases"/>
    <property type="match status" value="1"/>
</dbReference>
<dbReference type="CDD" id="cd02440">
    <property type="entry name" value="AdoMet_MTases"/>
    <property type="match status" value="1"/>
</dbReference>
<dbReference type="AlphaFoldDB" id="A0A953T296"/>
<dbReference type="Gene3D" id="3.40.50.150">
    <property type="entry name" value="Vaccinia Virus protein VP39"/>
    <property type="match status" value="1"/>
</dbReference>
<dbReference type="Pfam" id="PF13649">
    <property type="entry name" value="Methyltransf_25"/>
    <property type="match status" value="1"/>
</dbReference>
<evidence type="ECO:0000313" key="3">
    <source>
        <dbReference type="EMBL" id="MBZ1351213.1"/>
    </source>
</evidence>
<dbReference type="Proteomes" id="UP000739565">
    <property type="component" value="Unassembled WGS sequence"/>
</dbReference>
<protein>
    <submittedName>
        <fullName evidence="3">Class I SAM-dependent methyltransferase</fullName>
    </submittedName>
</protein>
<gene>
    <name evidence="3" type="ORF">KZZ10_11195</name>
</gene>
<dbReference type="InterPro" id="IPR041698">
    <property type="entry name" value="Methyltransf_25"/>
</dbReference>
<sequence>MAGIPYYDQHATVLTEQYEALAPEAVHHWLIDLMPTGKDLKALDVGAGSGRDAAWLASRGYDVWAVEPSEGMRLQGQQLHATSRITWVEDALPKLEVITGLNQGYDFILLSAVWMHVAPEQRVSAFEKLTQLLEPKGVLAITLRCGPAPAERAMYEVTEQEVRQLADRFGVKVLRCVTAPDQSGRSEISWIQMALQNDLPG</sequence>
<dbReference type="PANTHER" id="PTHR43861">
    <property type="entry name" value="TRANS-ACONITATE 2-METHYLTRANSFERASE-RELATED"/>
    <property type="match status" value="1"/>
</dbReference>
<dbReference type="InterPro" id="IPR029063">
    <property type="entry name" value="SAM-dependent_MTases_sf"/>
</dbReference>
<keyword evidence="4" id="KW-1185">Reference proteome</keyword>
<proteinExistence type="predicted"/>
<dbReference type="EMBL" id="JAHXRI010000010">
    <property type="protein sequence ID" value="MBZ1351213.1"/>
    <property type="molecule type" value="Genomic_DNA"/>
</dbReference>
<comment type="caution">
    <text evidence="3">The sequence shown here is derived from an EMBL/GenBank/DDBJ whole genome shotgun (WGS) entry which is preliminary data.</text>
</comment>
<dbReference type="RefSeq" id="WP_259661628.1">
    <property type="nucleotide sequence ID" value="NZ_JAHXRI010000010.1"/>
</dbReference>
<keyword evidence="3" id="KW-0489">Methyltransferase</keyword>
<evidence type="ECO:0000313" key="4">
    <source>
        <dbReference type="Proteomes" id="UP000739565"/>
    </source>
</evidence>